<dbReference type="Gene3D" id="3.40.720.10">
    <property type="entry name" value="Alkaline Phosphatase, subunit A"/>
    <property type="match status" value="1"/>
</dbReference>
<evidence type="ECO:0000313" key="6">
    <source>
        <dbReference type="EMBL" id="MFC7192941.1"/>
    </source>
</evidence>
<protein>
    <submittedName>
        <fullName evidence="6">Sulfatase-like hydrolase/transferase</fullName>
    </submittedName>
</protein>
<keyword evidence="2" id="KW-0479">Metal-binding</keyword>
<comment type="similarity">
    <text evidence="1">Belongs to the sulfatase family.</text>
</comment>
<feature type="domain" description="Sulfatase N-terminal" evidence="5">
    <location>
        <begin position="5"/>
        <end position="103"/>
    </location>
</feature>
<comment type="caution">
    <text evidence="6">The sequence shown here is derived from an EMBL/GenBank/DDBJ whole genome shotgun (WGS) entry which is preliminary data.</text>
</comment>
<dbReference type="GO" id="GO:0046872">
    <property type="term" value="F:metal ion binding"/>
    <property type="evidence" value="ECO:0007669"/>
    <property type="project" value="UniProtKB-KW"/>
</dbReference>
<evidence type="ECO:0000256" key="4">
    <source>
        <dbReference type="ARBA" id="ARBA00022837"/>
    </source>
</evidence>
<name>A0ABD5YXH2_9EURY</name>
<dbReference type="GO" id="GO:0016787">
    <property type="term" value="F:hydrolase activity"/>
    <property type="evidence" value="ECO:0007669"/>
    <property type="project" value="UniProtKB-KW"/>
</dbReference>
<evidence type="ECO:0000313" key="7">
    <source>
        <dbReference type="Proteomes" id="UP001596417"/>
    </source>
</evidence>
<dbReference type="PANTHER" id="PTHR42693:SF33">
    <property type="entry name" value="ARYLSULFATASE"/>
    <property type="match status" value="1"/>
</dbReference>
<keyword evidence="3" id="KW-0378">Hydrolase</keyword>
<dbReference type="AlphaFoldDB" id="A0ABD5YXH2"/>
<evidence type="ECO:0000256" key="1">
    <source>
        <dbReference type="ARBA" id="ARBA00008779"/>
    </source>
</evidence>
<dbReference type="EMBL" id="JBHTAX010000006">
    <property type="protein sequence ID" value="MFC7192941.1"/>
    <property type="molecule type" value="Genomic_DNA"/>
</dbReference>
<accession>A0ABD5YXH2</accession>
<reference evidence="6 7" key="1">
    <citation type="journal article" date="2019" name="Int. J. Syst. Evol. Microbiol.">
        <title>The Global Catalogue of Microorganisms (GCM) 10K type strain sequencing project: providing services to taxonomists for standard genome sequencing and annotation.</title>
        <authorList>
            <consortium name="The Broad Institute Genomics Platform"/>
            <consortium name="The Broad Institute Genome Sequencing Center for Infectious Disease"/>
            <person name="Wu L."/>
            <person name="Ma J."/>
        </authorList>
    </citation>
    <scope>NUCLEOTIDE SEQUENCE [LARGE SCALE GENOMIC DNA]</scope>
    <source>
        <strain evidence="6 7">RDMS1</strain>
    </source>
</reference>
<dbReference type="InterPro" id="IPR000917">
    <property type="entry name" value="Sulfatase_N"/>
</dbReference>
<dbReference type="SUPFAM" id="SSF53649">
    <property type="entry name" value="Alkaline phosphatase-like"/>
    <property type="match status" value="1"/>
</dbReference>
<dbReference type="Proteomes" id="UP001596417">
    <property type="component" value="Unassembled WGS sequence"/>
</dbReference>
<dbReference type="InterPro" id="IPR050738">
    <property type="entry name" value="Sulfatase"/>
</dbReference>
<sequence length="103" mass="11094">MSSRPNVLWICTDQQFEGAMNCTGNSSVETPAIDSLATNGVRFPNIYCTYPLCTPSRASILTGRLPSTVGVEGNGDSIDDAYRDQELGRLFDDAGYDCAYAGK</sequence>
<gene>
    <name evidence="6" type="ORF">ACFQL7_26205</name>
</gene>
<keyword evidence="7" id="KW-1185">Reference proteome</keyword>
<keyword evidence="4" id="KW-0106">Calcium</keyword>
<dbReference type="PANTHER" id="PTHR42693">
    <property type="entry name" value="ARYLSULFATASE FAMILY MEMBER"/>
    <property type="match status" value="1"/>
</dbReference>
<dbReference type="RefSeq" id="WP_264556863.1">
    <property type="nucleotide sequence ID" value="NZ_JBHSZC010000005.1"/>
</dbReference>
<evidence type="ECO:0000259" key="5">
    <source>
        <dbReference type="Pfam" id="PF00884"/>
    </source>
</evidence>
<dbReference type="InterPro" id="IPR024607">
    <property type="entry name" value="Sulfatase_CS"/>
</dbReference>
<organism evidence="6 7">
    <name type="scientific">Halocatena marina</name>
    <dbReference type="NCBI Taxonomy" id="2934937"/>
    <lineage>
        <taxon>Archaea</taxon>
        <taxon>Methanobacteriati</taxon>
        <taxon>Methanobacteriota</taxon>
        <taxon>Stenosarchaea group</taxon>
        <taxon>Halobacteria</taxon>
        <taxon>Halobacteriales</taxon>
        <taxon>Natronomonadaceae</taxon>
        <taxon>Halocatena</taxon>
    </lineage>
</organism>
<dbReference type="Pfam" id="PF00884">
    <property type="entry name" value="Sulfatase"/>
    <property type="match status" value="1"/>
</dbReference>
<evidence type="ECO:0000256" key="2">
    <source>
        <dbReference type="ARBA" id="ARBA00022723"/>
    </source>
</evidence>
<dbReference type="PROSITE" id="PS00523">
    <property type="entry name" value="SULFATASE_1"/>
    <property type="match status" value="1"/>
</dbReference>
<proteinExistence type="inferred from homology"/>
<evidence type="ECO:0000256" key="3">
    <source>
        <dbReference type="ARBA" id="ARBA00022801"/>
    </source>
</evidence>
<dbReference type="InterPro" id="IPR017850">
    <property type="entry name" value="Alkaline_phosphatase_core_sf"/>
</dbReference>